<evidence type="ECO:0000313" key="3">
    <source>
        <dbReference type="Proteomes" id="UP000509594"/>
    </source>
</evidence>
<dbReference type="Proteomes" id="UP000509594">
    <property type="component" value="Chromosome"/>
</dbReference>
<reference evidence="2 3" key="1">
    <citation type="submission" date="2020-06" db="EMBL/GenBank/DDBJ databases">
        <title>Methanolobus halotolerans sp. nov., isolated from a saline lake Tus in Siberia.</title>
        <authorList>
            <person name="Shen Y."/>
            <person name="Chen S.-C."/>
            <person name="Lai M.-C."/>
            <person name="Huang H.-H."/>
            <person name="Chiu H.-H."/>
            <person name="Tang S.-L."/>
            <person name="Rogozin D.Y."/>
            <person name="Degermendzhy A.G."/>
        </authorList>
    </citation>
    <scope>NUCLEOTIDE SEQUENCE [LARGE SCALE GENOMIC DNA]</scope>
    <source>
        <strain evidence="2 3">DSM 21339</strain>
    </source>
</reference>
<dbReference type="KEGG" id="mzi:HWN40_07395"/>
<dbReference type="EMBL" id="CP058215">
    <property type="protein sequence ID" value="QLC50077.1"/>
    <property type="molecule type" value="Genomic_DNA"/>
</dbReference>
<accession>A0A7D5E8Z5</accession>
<dbReference type="RefSeq" id="WP_176965133.1">
    <property type="nucleotide sequence ID" value="NZ_CP058215.1"/>
</dbReference>
<dbReference type="GeneID" id="55821488"/>
<evidence type="ECO:0000259" key="1">
    <source>
        <dbReference type="Pfam" id="PF08808"/>
    </source>
</evidence>
<dbReference type="AlphaFoldDB" id="A0A7D5E8Z5"/>
<dbReference type="InterPro" id="IPR014914">
    <property type="entry name" value="RES_dom"/>
</dbReference>
<organism evidence="2 3">
    <name type="scientific">Methanolobus zinderi</name>
    <dbReference type="NCBI Taxonomy" id="536044"/>
    <lineage>
        <taxon>Archaea</taxon>
        <taxon>Methanobacteriati</taxon>
        <taxon>Methanobacteriota</taxon>
        <taxon>Stenosarchaea group</taxon>
        <taxon>Methanomicrobia</taxon>
        <taxon>Methanosarcinales</taxon>
        <taxon>Methanosarcinaceae</taxon>
        <taxon>Methanolobus</taxon>
    </lineage>
</organism>
<keyword evidence="3" id="KW-1185">Reference proteome</keyword>
<feature type="domain" description="RES" evidence="1">
    <location>
        <begin position="203"/>
        <end position="348"/>
    </location>
</feature>
<name>A0A7D5E8Z5_9EURY</name>
<evidence type="ECO:0000313" key="2">
    <source>
        <dbReference type="EMBL" id="QLC50077.1"/>
    </source>
</evidence>
<dbReference type="OrthoDB" id="142866at2157"/>
<sequence length="368" mass="42835">MCGDCEKDLDSLIERDSYSDLSDEQLAELSRESHLPSFKKSFLTELSKLFKTSSFLCNHCIDDFLKKWDGFAIINSEFKESEISLSSFYYQSSLYELYKEDDFDIFVDMMGCSRCENGDITSIWPYPNNLDVLFDLYDDELKAVAKLAEKCPFAILTDDFASKIYSMLKQLSEKSTNLCLDFKFYRCRNLDDEAVLFSRQDMGPVPDEKAQENRFNHTGYGYLYLATTEDVSFGEVTYSSNGPRKKQVCMAEIRLLKSLKILDLTDVQGNNHKDDTYQMLICSPLVYNHPDNKNKFQNKMYATKEYIFTRFIADCALSLGFDGIKYASRFGRSGDNFVIFKDKTNKQFKWDEIFIIDDIYRYPKNDDD</sequence>
<dbReference type="Pfam" id="PF08808">
    <property type="entry name" value="RES"/>
    <property type="match status" value="1"/>
</dbReference>
<protein>
    <submittedName>
        <fullName evidence="2">RES family NAD+ phosphorylase</fullName>
    </submittedName>
</protein>
<proteinExistence type="predicted"/>
<gene>
    <name evidence="2" type="ORF">HWN40_07395</name>
</gene>